<evidence type="ECO:0008006" key="3">
    <source>
        <dbReference type="Google" id="ProtNLM"/>
    </source>
</evidence>
<protein>
    <recommendedName>
        <fullName evidence="3">Uracil DNA glycosylase superfamily protein</fullName>
    </recommendedName>
</protein>
<dbReference type="Proteomes" id="UP000252733">
    <property type="component" value="Unassembled WGS sequence"/>
</dbReference>
<comment type="caution">
    <text evidence="1">The sequence shown here is derived from an EMBL/GenBank/DDBJ whole genome shotgun (WGS) entry which is preliminary data.</text>
</comment>
<dbReference type="OrthoDB" id="1063781at2"/>
<dbReference type="AlphaFoldDB" id="A0A2T0XH83"/>
<dbReference type="EMBL" id="QPIZ01000012">
    <property type="protein sequence ID" value="RCW33855.1"/>
    <property type="molecule type" value="Genomic_DNA"/>
</dbReference>
<proteinExistence type="predicted"/>
<accession>A0A2T0XH83</accession>
<evidence type="ECO:0000313" key="2">
    <source>
        <dbReference type="Proteomes" id="UP000252733"/>
    </source>
</evidence>
<reference evidence="1 2" key="1">
    <citation type="submission" date="2018-07" db="EMBL/GenBank/DDBJ databases">
        <title>Freshwater and sediment microbial communities from various areas in North America, analyzing microbe dynamics in response to fracking.</title>
        <authorList>
            <person name="Lamendella R."/>
        </authorList>
    </citation>
    <scope>NUCLEOTIDE SEQUENCE [LARGE SCALE GENOMIC DNA]</scope>
    <source>
        <strain evidence="1 2">160A</strain>
    </source>
</reference>
<organism evidence="1 2">
    <name type="scientific">Marinilabilia salmonicolor</name>
    <dbReference type="NCBI Taxonomy" id="989"/>
    <lineage>
        <taxon>Bacteria</taxon>
        <taxon>Pseudomonadati</taxon>
        <taxon>Bacteroidota</taxon>
        <taxon>Bacteroidia</taxon>
        <taxon>Marinilabiliales</taxon>
        <taxon>Marinilabiliaceae</taxon>
        <taxon>Marinilabilia</taxon>
    </lineage>
</organism>
<dbReference type="RefSeq" id="WP_106153492.1">
    <property type="nucleotide sequence ID" value="NZ_PVTS01000010.1"/>
</dbReference>
<gene>
    <name evidence="1" type="ORF">DFO77_11217</name>
</gene>
<evidence type="ECO:0000313" key="1">
    <source>
        <dbReference type="EMBL" id="RCW33855.1"/>
    </source>
</evidence>
<name>A0A2T0XH83_9BACT</name>
<keyword evidence="2" id="KW-1185">Reference proteome</keyword>
<sequence length="239" mass="27841">METKKFRAACQNIENEINSLPCPNPHISPISDGIVNPEKYLNSKLKILWILKESNDVENNEGGGWSLTDTINKINNWEEQVQKGNSYRTLQRMIYTTFGLLNNFIPWQEIPSIYNSEVFEAYKQLGYINIKKIPGINRVSANQIQIAYDEYKEILLKQLATYKPDVIIGGNTLSYFYEDLGFNEMTKKTAEVTTFYSDYQRIYVDAYHPAYFSVKEQIFCDEIITGVKNWLFYEKNNTV</sequence>